<comment type="subcellular location">
    <subcellularLocation>
        <location evidence="1">Membrane</location>
        <topology evidence="1">Multi-pass membrane protein</topology>
    </subcellularLocation>
</comment>
<name>W4JY58_HETIT</name>
<evidence type="ECO:0000256" key="3">
    <source>
        <dbReference type="ARBA" id="ARBA00022989"/>
    </source>
</evidence>
<evidence type="ECO:0000256" key="1">
    <source>
        <dbReference type="ARBA" id="ARBA00004141"/>
    </source>
</evidence>
<dbReference type="InterPro" id="IPR007568">
    <property type="entry name" value="RTA1"/>
</dbReference>
<dbReference type="GeneID" id="20667869"/>
<gene>
    <name evidence="6" type="ORF">HETIRDRAFT_163764</name>
</gene>
<reference evidence="6 7" key="1">
    <citation type="journal article" date="2012" name="New Phytol.">
        <title>Insight into trade-off between wood decay and parasitism from the genome of a fungal forest pathogen.</title>
        <authorList>
            <person name="Olson A."/>
            <person name="Aerts A."/>
            <person name="Asiegbu F."/>
            <person name="Belbahri L."/>
            <person name="Bouzid O."/>
            <person name="Broberg A."/>
            <person name="Canback B."/>
            <person name="Coutinho P.M."/>
            <person name="Cullen D."/>
            <person name="Dalman K."/>
            <person name="Deflorio G."/>
            <person name="van Diepen L.T."/>
            <person name="Dunand C."/>
            <person name="Duplessis S."/>
            <person name="Durling M."/>
            <person name="Gonthier P."/>
            <person name="Grimwood J."/>
            <person name="Fossdal C.G."/>
            <person name="Hansson D."/>
            <person name="Henrissat B."/>
            <person name="Hietala A."/>
            <person name="Himmelstrand K."/>
            <person name="Hoffmeister D."/>
            <person name="Hogberg N."/>
            <person name="James T.Y."/>
            <person name="Karlsson M."/>
            <person name="Kohler A."/>
            <person name="Kues U."/>
            <person name="Lee Y.H."/>
            <person name="Lin Y.C."/>
            <person name="Lind M."/>
            <person name="Lindquist E."/>
            <person name="Lombard V."/>
            <person name="Lucas S."/>
            <person name="Lunden K."/>
            <person name="Morin E."/>
            <person name="Murat C."/>
            <person name="Park J."/>
            <person name="Raffaello T."/>
            <person name="Rouze P."/>
            <person name="Salamov A."/>
            <person name="Schmutz J."/>
            <person name="Solheim H."/>
            <person name="Stahlberg J."/>
            <person name="Velez H."/>
            <person name="de Vries R.P."/>
            <person name="Wiebenga A."/>
            <person name="Woodward S."/>
            <person name="Yakovlev I."/>
            <person name="Garbelotto M."/>
            <person name="Martin F."/>
            <person name="Grigoriev I.V."/>
            <person name="Stenlid J."/>
        </authorList>
    </citation>
    <scope>NUCLEOTIDE SEQUENCE [LARGE SCALE GENOMIC DNA]</scope>
    <source>
        <strain evidence="6 7">TC 32-1</strain>
    </source>
</reference>
<dbReference type="HOGENOM" id="CLU_921532_0_0_1"/>
<evidence type="ECO:0000256" key="2">
    <source>
        <dbReference type="ARBA" id="ARBA00022692"/>
    </source>
</evidence>
<dbReference type="Pfam" id="PF04479">
    <property type="entry name" value="RTA1"/>
    <property type="match status" value="1"/>
</dbReference>
<dbReference type="AlphaFoldDB" id="W4JY58"/>
<dbReference type="eggNOG" id="ENOG502QURG">
    <property type="taxonomic scope" value="Eukaryota"/>
</dbReference>
<feature type="transmembrane region" description="Helical" evidence="5">
    <location>
        <begin position="101"/>
        <end position="124"/>
    </location>
</feature>
<keyword evidence="4 5" id="KW-0472">Membrane</keyword>
<accession>W4JY58</accession>
<feature type="transmembrane region" description="Helical" evidence="5">
    <location>
        <begin position="43"/>
        <end position="61"/>
    </location>
</feature>
<evidence type="ECO:0000313" key="7">
    <source>
        <dbReference type="Proteomes" id="UP000030671"/>
    </source>
</evidence>
<proteinExistence type="predicted"/>
<dbReference type="PANTHER" id="PTHR31465">
    <property type="entry name" value="PROTEIN RTA1-RELATED"/>
    <property type="match status" value="1"/>
</dbReference>
<dbReference type="Proteomes" id="UP000030671">
    <property type="component" value="Unassembled WGS sequence"/>
</dbReference>
<dbReference type="InParanoid" id="W4JY58"/>
<evidence type="ECO:0000313" key="6">
    <source>
        <dbReference type="EMBL" id="ETW77781.1"/>
    </source>
</evidence>
<keyword evidence="3 5" id="KW-1133">Transmembrane helix</keyword>
<keyword evidence="7" id="KW-1185">Reference proteome</keyword>
<dbReference type="EMBL" id="KI925462">
    <property type="protein sequence ID" value="ETW77781.1"/>
    <property type="molecule type" value="Genomic_DNA"/>
</dbReference>
<feature type="transmembrane region" description="Helical" evidence="5">
    <location>
        <begin position="259"/>
        <end position="279"/>
    </location>
</feature>
<dbReference type="OrthoDB" id="3358017at2759"/>
<evidence type="ECO:0000256" key="5">
    <source>
        <dbReference type="SAM" id="Phobius"/>
    </source>
</evidence>
<sequence length="302" mass="34324">MKLLCAYQGTTLRRDQCEYHRLGSNYKLTLLTLSRSAAYIPKLWPAILSTICYAVSGLVHWRHYVIMRQKYMLTLTVGMTLMSVGLMVRMIYSFSSTSLGLYIFTTLLVLLSPCAFLATDYVLLARISHTLGPEIANKCLLVPSSRIVKIFIWSDVVTFLLQMSGGGMGAIAGNIAKLGQKAYLRDWPGASTHLVCILHGRHTRVRMESVYLSIFLLQQDRISNIFLRRLTVFPSLWFPRKRSSFHLMQPWETHAIEDWRILFFAMCCTCVGILIRSVFRIAELSQGYVPLFKRSGSGGMKS</sequence>
<dbReference type="STRING" id="747525.W4JY58"/>
<dbReference type="GO" id="GO:0016020">
    <property type="term" value="C:membrane"/>
    <property type="evidence" value="ECO:0007669"/>
    <property type="project" value="UniProtKB-SubCell"/>
</dbReference>
<feature type="transmembrane region" description="Helical" evidence="5">
    <location>
        <begin position="73"/>
        <end position="95"/>
    </location>
</feature>
<dbReference type="KEGG" id="hir:HETIRDRAFT_163764"/>
<evidence type="ECO:0000256" key="4">
    <source>
        <dbReference type="ARBA" id="ARBA00023136"/>
    </source>
</evidence>
<dbReference type="RefSeq" id="XP_009549811.1">
    <property type="nucleotide sequence ID" value="XM_009551516.1"/>
</dbReference>
<dbReference type="PANTHER" id="PTHR31465:SF1">
    <property type="entry name" value="PROTEIN RTA1-RELATED"/>
    <property type="match status" value="1"/>
</dbReference>
<protein>
    <submittedName>
        <fullName evidence="6">Lipid-translocating exporter</fullName>
    </submittedName>
</protein>
<organism evidence="6 7">
    <name type="scientific">Heterobasidion irregulare (strain TC 32-1)</name>
    <dbReference type="NCBI Taxonomy" id="747525"/>
    <lineage>
        <taxon>Eukaryota</taxon>
        <taxon>Fungi</taxon>
        <taxon>Dikarya</taxon>
        <taxon>Basidiomycota</taxon>
        <taxon>Agaricomycotina</taxon>
        <taxon>Agaricomycetes</taxon>
        <taxon>Russulales</taxon>
        <taxon>Bondarzewiaceae</taxon>
        <taxon>Heterobasidion</taxon>
        <taxon>Heterobasidion annosum species complex</taxon>
    </lineage>
</organism>
<keyword evidence="2 5" id="KW-0812">Transmembrane</keyword>